<evidence type="ECO:0008006" key="3">
    <source>
        <dbReference type="Google" id="ProtNLM"/>
    </source>
</evidence>
<accession>A0ABR2ID36</accession>
<keyword evidence="2" id="KW-1185">Reference proteome</keyword>
<proteinExistence type="predicted"/>
<organism evidence="1 2">
    <name type="scientific">Tritrichomonas musculus</name>
    <dbReference type="NCBI Taxonomy" id="1915356"/>
    <lineage>
        <taxon>Eukaryota</taxon>
        <taxon>Metamonada</taxon>
        <taxon>Parabasalia</taxon>
        <taxon>Tritrichomonadida</taxon>
        <taxon>Tritrichomonadidae</taxon>
        <taxon>Tritrichomonas</taxon>
    </lineage>
</organism>
<gene>
    <name evidence="1" type="ORF">M9Y10_012608</name>
</gene>
<protein>
    <recommendedName>
        <fullName evidence="3">PPPDE domain-containing protein</fullName>
    </recommendedName>
</protein>
<dbReference type="EMBL" id="JAPFFF010000018">
    <property type="protein sequence ID" value="KAK8860916.1"/>
    <property type="molecule type" value="Genomic_DNA"/>
</dbReference>
<evidence type="ECO:0000313" key="2">
    <source>
        <dbReference type="Proteomes" id="UP001470230"/>
    </source>
</evidence>
<evidence type="ECO:0000313" key="1">
    <source>
        <dbReference type="EMBL" id="KAK8860916.1"/>
    </source>
</evidence>
<comment type="caution">
    <text evidence="1">The sequence shown here is derived from an EMBL/GenBank/DDBJ whole genome shotgun (WGS) entry which is preliminary data.</text>
</comment>
<dbReference type="Proteomes" id="UP001470230">
    <property type="component" value="Unassembled WGS sequence"/>
</dbReference>
<sequence>MRIKSGSCVDSLYNYGSLTPRYQKIKPIKSDRSQLLSAKISDIVVFVQRLDDKEFEFNAKNIITGFLPARINPTNATHAGIIANTTNGMHVLIEYGAYDYHREGDYDFQVHYYKGRDGLRFVKLTDSFYEFIHDESYRYLVFDCTVRNKMAINTMIDKTKWVGKYHSWDKDSYNPVGENCQLFVRKCIQVLDAVRTDEEDRNRTLSKTCFPFRIIDALEKNENDTERKIEKIPIIGTVFGMVKAFT</sequence>
<name>A0ABR2ID36_9EUKA</name>
<reference evidence="1 2" key="1">
    <citation type="submission" date="2024-04" db="EMBL/GenBank/DDBJ databases">
        <title>Tritrichomonas musculus Genome.</title>
        <authorList>
            <person name="Alves-Ferreira E."/>
            <person name="Grigg M."/>
            <person name="Lorenzi H."/>
            <person name="Galac M."/>
        </authorList>
    </citation>
    <scope>NUCLEOTIDE SEQUENCE [LARGE SCALE GENOMIC DNA]</scope>
    <source>
        <strain evidence="1 2">EAF2021</strain>
    </source>
</reference>